<dbReference type="EMBL" id="CM000762">
    <property type="protein sequence ID" value="OQU87584.1"/>
    <property type="molecule type" value="Genomic_DNA"/>
</dbReference>
<evidence type="ECO:0000256" key="1">
    <source>
        <dbReference type="SAM" id="MobiDB-lite"/>
    </source>
</evidence>
<protein>
    <submittedName>
        <fullName evidence="2">Uncharacterized protein</fullName>
    </submittedName>
</protein>
<gene>
    <name evidence="2" type="ORF">SORBI_3003G302300</name>
</gene>
<feature type="region of interest" description="Disordered" evidence="1">
    <location>
        <begin position="207"/>
        <end position="243"/>
    </location>
</feature>
<organism evidence="2 3">
    <name type="scientific">Sorghum bicolor</name>
    <name type="common">Sorghum</name>
    <name type="synonym">Sorghum vulgare</name>
    <dbReference type="NCBI Taxonomy" id="4558"/>
    <lineage>
        <taxon>Eukaryota</taxon>
        <taxon>Viridiplantae</taxon>
        <taxon>Streptophyta</taxon>
        <taxon>Embryophyta</taxon>
        <taxon>Tracheophyta</taxon>
        <taxon>Spermatophyta</taxon>
        <taxon>Magnoliopsida</taxon>
        <taxon>Liliopsida</taxon>
        <taxon>Poales</taxon>
        <taxon>Poaceae</taxon>
        <taxon>PACMAD clade</taxon>
        <taxon>Panicoideae</taxon>
        <taxon>Andropogonodae</taxon>
        <taxon>Andropogoneae</taxon>
        <taxon>Sorghinae</taxon>
        <taxon>Sorghum</taxon>
    </lineage>
</organism>
<feature type="region of interest" description="Disordered" evidence="1">
    <location>
        <begin position="38"/>
        <end position="74"/>
    </location>
</feature>
<feature type="compositionally biased region" description="Basic residues" evidence="1">
    <location>
        <begin position="63"/>
        <end position="73"/>
    </location>
</feature>
<dbReference type="Proteomes" id="UP000000768">
    <property type="component" value="Chromosome 3"/>
</dbReference>
<dbReference type="AlphaFoldDB" id="A0A1W0VZN8"/>
<reference evidence="3" key="2">
    <citation type="journal article" date="2018" name="Plant J.">
        <title>The Sorghum bicolor reference genome: improved assembly, gene annotations, a transcriptome atlas, and signatures of genome organization.</title>
        <authorList>
            <person name="McCormick R.F."/>
            <person name="Truong S.K."/>
            <person name="Sreedasyam A."/>
            <person name="Jenkins J."/>
            <person name="Shu S."/>
            <person name="Sims D."/>
            <person name="Kennedy M."/>
            <person name="Amirebrahimi M."/>
            <person name="Weers B.D."/>
            <person name="McKinley B."/>
            <person name="Mattison A."/>
            <person name="Morishige D.T."/>
            <person name="Grimwood J."/>
            <person name="Schmutz J."/>
            <person name="Mullet J.E."/>
        </authorList>
    </citation>
    <scope>NUCLEOTIDE SEQUENCE [LARGE SCALE GENOMIC DNA]</scope>
    <source>
        <strain evidence="3">cv. BTx623</strain>
    </source>
</reference>
<feature type="compositionally biased region" description="Basic and acidic residues" evidence="1">
    <location>
        <begin position="42"/>
        <end position="62"/>
    </location>
</feature>
<name>A0A1W0VZN8_SORBI</name>
<dbReference type="Gramene" id="OQU87584">
    <property type="protein sequence ID" value="OQU87584"/>
    <property type="gene ID" value="SORBI_3003G302300"/>
</dbReference>
<dbReference type="OMA" id="EALAFEC"/>
<keyword evidence="3" id="KW-1185">Reference proteome</keyword>
<accession>A0A1W0VZN8</accession>
<evidence type="ECO:0000313" key="3">
    <source>
        <dbReference type="Proteomes" id="UP000000768"/>
    </source>
</evidence>
<sequence length="243" mass="25909">MTQRSSPSVSGARHLFACALAPHRTAMAVGQWGWGSAPYGKGEAEAGPERTRRRRETAEANARRTRPPARRQRQVAMRAGVREGRDMNSGSSFLDLVRAPPRRMSWPALSHPTSTAPTEGRATTVSPCPFLPDARSPSWRGGAADASRRRIGRGGHDTLPLAVALADPYARAQSADAAPRIPPEGFGPRLVSCCLGEALAFECPAHTPAAAQSTSPGDGAAGQRPRRPREDGGLQGEKARVRR</sequence>
<reference evidence="2 3" key="1">
    <citation type="journal article" date="2009" name="Nature">
        <title>The Sorghum bicolor genome and the diversification of grasses.</title>
        <authorList>
            <person name="Paterson A.H."/>
            <person name="Bowers J.E."/>
            <person name="Bruggmann R."/>
            <person name="Dubchak I."/>
            <person name="Grimwood J."/>
            <person name="Gundlach H."/>
            <person name="Haberer G."/>
            <person name="Hellsten U."/>
            <person name="Mitros T."/>
            <person name="Poliakov A."/>
            <person name="Schmutz J."/>
            <person name="Spannagl M."/>
            <person name="Tang H."/>
            <person name="Wang X."/>
            <person name="Wicker T."/>
            <person name="Bharti A.K."/>
            <person name="Chapman J."/>
            <person name="Feltus F.A."/>
            <person name="Gowik U."/>
            <person name="Grigoriev I.V."/>
            <person name="Lyons E."/>
            <person name="Maher C.A."/>
            <person name="Martis M."/>
            <person name="Narechania A."/>
            <person name="Otillar R.P."/>
            <person name="Penning B.W."/>
            <person name="Salamov A.A."/>
            <person name="Wang Y."/>
            <person name="Zhang L."/>
            <person name="Carpita N.C."/>
            <person name="Freeling M."/>
            <person name="Gingle A.R."/>
            <person name="Hash C.T."/>
            <person name="Keller B."/>
            <person name="Klein P."/>
            <person name="Kresovich S."/>
            <person name="McCann M.C."/>
            <person name="Ming R."/>
            <person name="Peterson D.G."/>
            <person name="Mehboob-ur-Rahman"/>
            <person name="Ware D."/>
            <person name="Westhoff P."/>
            <person name="Mayer K.F."/>
            <person name="Messing J."/>
            <person name="Rokhsar D.S."/>
        </authorList>
    </citation>
    <scope>NUCLEOTIDE SEQUENCE [LARGE SCALE GENOMIC DNA]</scope>
    <source>
        <strain evidence="3">cv. BTx623</strain>
    </source>
</reference>
<feature type="region of interest" description="Disordered" evidence="1">
    <location>
        <begin position="109"/>
        <end position="142"/>
    </location>
</feature>
<dbReference type="InParanoid" id="A0A1W0VZN8"/>
<feature type="compositionally biased region" description="Polar residues" evidence="1">
    <location>
        <begin position="111"/>
        <end position="126"/>
    </location>
</feature>
<evidence type="ECO:0000313" key="2">
    <source>
        <dbReference type="EMBL" id="OQU87584.1"/>
    </source>
</evidence>
<proteinExistence type="predicted"/>